<evidence type="ECO:0000256" key="7">
    <source>
        <dbReference type="ARBA" id="ARBA00022756"/>
    </source>
</evidence>
<comment type="function">
    <text evidence="8">Converts the free carboxyl group of a malonyl-thioester to its methyl ester by transfer of a methyl group from S-adenosyl-L-methionine (SAM). It allows to synthesize pimeloyl-ACP via the fatty acid synthetic pathway.</text>
</comment>
<name>A0A4R3I0F9_9GAMM</name>
<evidence type="ECO:0000256" key="5">
    <source>
        <dbReference type="ARBA" id="ARBA00022679"/>
    </source>
</evidence>
<evidence type="ECO:0000256" key="6">
    <source>
        <dbReference type="ARBA" id="ARBA00022691"/>
    </source>
</evidence>
<dbReference type="CDD" id="cd02440">
    <property type="entry name" value="AdoMet_MTases"/>
    <property type="match status" value="1"/>
</dbReference>
<keyword evidence="7 8" id="KW-0093">Biotin biosynthesis</keyword>
<comment type="catalytic activity">
    <reaction evidence="1 8">
        <text>malonyl-[ACP] + S-adenosyl-L-methionine = malonyl-[ACP] methyl ester + S-adenosyl-L-homocysteine</text>
        <dbReference type="Rhea" id="RHEA:17105"/>
        <dbReference type="Rhea" id="RHEA-COMP:9623"/>
        <dbReference type="Rhea" id="RHEA-COMP:9954"/>
        <dbReference type="ChEBI" id="CHEBI:57856"/>
        <dbReference type="ChEBI" id="CHEBI:59789"/>
        <dbReference type="ChEBI" id="CHEBI:78449"/>
        <dbReference type="ChEBI" id="CHEBI:78845"/>
        <dbReference type="EC" id="2.1.1.197"/>
    </reaction>
</comment>
<evidence type="ECO:0000313" key="11">
    <source>
        <dbReference type="Proteomes" id="UP000295793"/>
    </source>
</evidence>
<feature type="domain" description="Methyltransferase type 11" evidence="9">
    <location>
        <begin position="47"/>
        <end position="139"/>
    </location>
</feature>
<evidence type="ECO:0000256" key="3">
    <source>
        <dbReference type="ARBA" id="ARBA00012327"/>
    </source>
</evidence>
<organism evidence="10 11">
    <name type="scientific">Reinekea marinisedimentorum</name>
    <dbReference type="NCBI Taxonomy" id="230495"/>
    <lineage>
        <taxon>Bacteria</taxon>
        <taxon>Pseudomonadati</taxon>
        <taxon>Pseudomonadota</taxon>
        <taxon>Gammaproteobacteria</taxon>
        <taxon>Oceanospirillales</taxon>
        <taxon>Saccharospirillaceae</taxon>
        <taxon>Reinekea</taxon>
    </lineage>
</organism>
<dbReference type="InterPro" id="IPR013216">
    <property type="entry name" value="Methyltransf_11"/>
</dbReference>
<dbReference type="Proteomes" id="UP000295793">
    <property type="component" value="Unassembled WGS sequence"/>
</dbReference>
<dbReference type="UniPathway" id="UPA00078"/>
<dbReference type="GO" id="GO:0102130">
    <property type="term" value="F:malonyl-CoA methyltransferase activity"/>
    <property type="evidence" value="ECO:0007669"/>
    <property type="project" value="UniProtKB-EC"/>
</dbReference>
<dbReference type="GO" id="GO:0010340">
    <property type="term" value="F:carboxyl-O-methyltransferase activity"/>
    <property type="evidence" value="ECO:0007669"/>
    <property type="project" value="UniProtKB-UniRule"/>
</dbReference>
<accession>A0A4R3I0F9</accession>
<dbReference type="PANTHER" id="PTHR13090:SF1">
    <property type="entry name" value="ARGININE-HYDROXYLASE NDUFAF5, MITOCHONDRIAL"/>
    <property type="match status" value="1"/>
</dbReference>
<comment type="similarity">
    <text evidence="8">Belongs to the methyltransferase superfamily.</text>
</comment>
<evidence type="ECO:0000256" key="4">
    <source>
        <dbReference type="ARBA" id="ARBA00022603"/>
    </source>
</evidence>
<dbReference type="NCBIfam" id="TIGR02072">
    <property type="entry name" value="BioC"/>
    <property type="match status" value="1"/>
</dbReference>
<evidence type="ECO:0000259" key="9">
    <source>
        <dbReference type="Pfam" id="PF08241"/>
    </source>
</evidence>
<dbReference type="InterPro" id="IPR050602">
    <property type="entry name" value="Malonyl-ACP_OMT"/>
</dbReference>
<dbReference type="GO" id="GO:0032259">
    <property type="term" value="P:methylation"/>
    <property type="evidence" value="ECO:0007669"/>
    <property type="project" value="UniProtKB-KW"/>
</dbReference>
<dbReference type="GO" id="GO:0009102">
    <property type="term" value="P:biotin biosynthetic process"/>
    <property type="evidence" value="ECO:0007669"/>
    <property type="project" value="UniProtKB-UniRule"/>
</dbReference>
<comment type="pathway">
    <text evidence="2 8">Cofactor biosynthesis; biotin biosynthesis.</text>
</comment>
<comment type="caution">
    <text evidence="10">The sequence shown here is derived from an EMBL/GenBank/DDBJ whole genome shotgun (WGS) entry which is preliminary data.</text>
</comment>
<protein>
    <recommendedName>
        <fullName evidence="3 8">Malonyl-[acyl-carrier protein] O-methyltransferase</fullName>
        <shortName evidence="8">Malonyl-ACP O-methyltransferase</shortName>
        <ecNumber evidence="3 8">2.1.1.197</ecNumber>
    </recommendedName>
    <alternativeName>
        <fullName evidence="8">Biotin synthesis protein BioC</fullName>
    </alternativeName>
</protein>
<dbReference type="PANTHER" id="PTHR13090">
    <property type="entry name" value="ARGININE-HYDROXYLASE NDUFAF5, MITOCHONDRIAL"/>
    <property type="match status" value="1"/>
</dbReference>
<dbReference type="GO" id="GO:0008757">
    <property type="term" value="F:S-adenosylmethionine-dependent methyltransferase activity"/>
    <property type="evidence" value="ECO:0007669"/>
    <property type="project" value="InterPro"/>
</dbReference>
<gene>
    <name evidence="8" type="primary">bioC</name>
    <name evidence="10" type="ORF">BCF53_11769</name>
</gene>
<keyword evidence="4 8" id="KW-0489">Methyltransferase</keyword>
<dbReference type="EMBL" id="SLZR01000017">
    <property type="protein sequence ID" value="TCS38141.1"/>
    <property type="molecule type" value="Genomic_DNA"/>
</dbReference>
<proteinExistence type="inferred from homology"/>
<dbReference type="Pfam" id="PF08241">
    <property type="entry name" value="Methyltransf_11"/>
    <property type="match status" value="1"/>
</dbReference>
<dbReference type="InterPro" id="IPR029063">
    <property type="entry name" value="SAM-dependent_MTases_sf"/>
</dbReference>
<dbReference type="RefSeq" id="WP_132703127.1">
    <property type="nucleotide sequence ID" value="NZ_SLZR01000017.1"/>
</dbReference>
<keyword evidence="6 8" id="KW-0949">S-adenosyl-L-methionine</keyword>
<dbReference type="EC" id="2.1.1.197" evidence="3 8"/>
<evidence type="ECO:0000256" key="8">
    <source>
        <dbReference type="HAMAP-Rule" id="MF_00835"/>
    </source>
</evidence>
<evidence type="ECO:0000256" key="2">
    <source>
        <dbReference type="ARBA" id="ARBA00004746"/>
    </source>
</evidence>
<dbReference type="SUPFAM" id="SSF53335">
    <property type="entry name" value="S-adenosyl-L-methionine-dependent methyltransferases"/>
    <property type="match status" value="1"/>
</dbReference>
<sequence>MNKVSVAKTFSKAAASYDDAAHLQRHIADELFAKLKSVHVPRGGTALDMGTGTGYCLPKLQQLARPDHIIAADISSDMLNIARRKLPEVETRVCDLEAEPFAANSIDVAVSSLAVQWLESPALFIQHMQKALRPGGVMALATLGPRTLWELRQAWAMVDDVPHVNRFHDGIHWLEPVWECGFETILWREQRLQVRYQSPMTLLHELKQLGASHVDRPAAPGRNRLRQMLQCYEQFRCRDGHFPATWDVYYLIVRKPELS</sequence>
<dbReference type="InterPro" id="IPR011814">
    <property type="entry name" value="BioC"/>
</dbReference>
<dbReference type="AlphaFoldDB" id="A0A4R3I0F9"/>
<dbReference type="HAMAP" id="MF_00835">
    <property type="entry name" value="BioC"/>
    <property type="match status" value="1"/>
</dbReference>
<dbReference type="Gene3D" id="3.40.50.150">
    <property type="entry name" value="Vaccinia Virus protein VP39"/>
    <property type="match status" value="1"/>
</dbReference>
<keyword evidence="11" id="KW-1185">Reference proteome</keyword>
<evidence type="ECO:0000256" key="1">
    <source>
        <dbReference type="ARBA" id="ARBA00000852"/>
    </source>
</evidence>
<evidence type="ECO:0000313" key="10">
    <source>
        <dbReference type="EMBL" id="TCS38141.1"/>
    </source>
</evidence>
<reference evidence="10 11" key="1">
    <citation type="submission" date="2019-03" db="EMBL/GenBank/DDBJ databases">
        <title>Genomic Encyclopedia of Archaeal and Bacterial Type Strains, Phase II (KMG-II): from individual species to whole genera.</title>
        <authorList>
            <person name="Goeker M."/>
        </authorList>
    </citation>
    <scope>NUCLEOTIDE SEQUENCE [LARGE SCALE GENOMIC DNA]</scope>
    <source>
        <strain evidence="10 11">DSM 15388</strain>
    </source>
</reference>
<dbReference type="OrthoDB" id="9760689at2"/>
<keyword evidence="5 8" id="KW-0808">Transferase</keyword>